<keyword evidence="1" id="KW-1133">Transmembrane helix</keyword>
<proteinExistence type="predicted"/>
<feature type="transmembrane region" description="Helical" evidence="1">
    <location>
        <begin position="101"/>
        <end position="124"/>
    </location>
</feature>
<sequence length="149" mass="16781">MEEKLSSGIEYGFLGMAVISSFTCLVRTDFNFAFALLCYYLWHNANAKEEDRESIGKKLILLNAALAVLDLIWLITMGSVWSSTPEKNQDLWDELSGIHSFALFFSWINWLIRAAIIGALVYMFKEIVKNPKSLISGEAGYDMGSINPN</sequence>
<name>A0AAU9JUE8_9CILI</name>
<organism evidence="2 3">
    <name type="scientific">Blepharisma stoltei</name>
    <dbReference type="NCBI Taxonomy" id="1481888"/>
    <lineage>
        <taxon>Eukaryota</taxon>
        <taxon>Sar</taxon>
        <taxon>Alveolata</taxon>
        <taxon>Ciliophora</taxon>
        <taxon>Postciliodesmatophora</taxon>
        <taxon>Heterotrichea</taxon>
        <taxon>Heterotrichida</taxon>
        <taxon>Blepharismidae</taxon>
        <taxon>Blepharisma</taxon>
    </lineage>
</organism>
<gene>
    <name evidence="2" type="ORF">BSTOLATCC_MIC45619</name>
</gene>
<evidence type="ECO:0000313" key="3">
    <source>
        <dbReference type="Proteomes" id="UP001162131"/>
    </source>
</evidence>
<evidence type="ECO:0000256" key="1">
    <source>
        <dbReference type="SAM" id="Phobius"/>
    </source>
</evidence>
<feature type="transmembrane region" description="Helical" evidence="1">
    <location>
        <begin position="60"/>
        <end position="81"/>
    </location>
</feature>
<dbReference type="AlphaFoldDB" id="A0AAU9JUE8"/>
<dbReference type="EMBL" id="CAJZBQ010000045">
    <property type="protein sequence ID" value="CAG9328163.1"/>
    <property type="molecule type" value="Genomic_DNA"/>
</dbReference>
<keyword evidence="1" id="KW-0812">Transmembrane</keyword>
<evidence type="ECO:0000313" key="2">
    <source>
        <dbReference type="EMBL" id="CAG9328163.1"/>
    </source>
</evidence>
<keyword evidence="1" id="KW-0472">Membrane</keyword>
<dbReference type="Proteomes" id="UP001162131">
    <property type="component" value="Unassembled WGS sequence"/>
</dbReference>
<feature type="transmembrane region" description="Helical" evidence="1">
    <location>
        <begin position="12"/>
        <end position="39"/>
    </location>
</feature>
<keyword evidence="3" id="KW-1185">Reference proteome</keyword>
<comment type="caution">
    <text evidence="2">The sequence shown here is derived from an EMBL/GenBank/DDBJ whole genome shotgun (WGS) entry which is preliminary data.</text>
</comment>
<accession>A0AAU9JUE8</accession>
<protein>
    <submittedName>
        <fullName evidence="2">Uncharacterized protein</fullName>
    </submittedName>
</protein>
<reference evidence="2" key="1">
    <citation type="submission" date="2021-09" db="EMBL/GenBank/DDBJ databases">
        <authorList>
            <consortium name="AG Swart"/>
            <person name="Singh M."/>
            <person name="Singh A."/>
            <person name="Seah K."/>
            <person name="Emmerich C."/>
        </authorList>
    </citation>
    <scope>NUCLEOTIDE SEQUENCE</scope>
    <source>
        <strain evidence="2">ATCC30299</strain>
    </source>
</reference>